<feature type="compositionally biased region" description="Low complexity" evidence="7">
    <location>
        <begin position="1466"/>
        <end position="1481"/>
    </location>
</feature>
<feature type="compositionally biased region" description="Polar residues" evidence="7">
    <location>
        <begin position="1023"/>
        <end position="1033"/>
    </location>
</feature>
<name>A0A9D2AZQ7_9GAMM</name>
<dbReference type="GO" id="GO:0003677">
    <property type="term" value="F:DNA binding"/>
    <property type="evidence" value="ECO:0007669"/>
    <property type="project" value="UniProtKB-KW"/>
</dbReference>
<keyword evidence="3" id="KW-0815">Transposition</keyword>
<feature type="region of interest" description="Disordered" evidence="7">
    <location>
        <begin position="1"/>
        <end position="95"/>
    </location>
</feature>
<keyword evidence="6" id="KW-0175">Coiled coil</keyword>
<feature type="region of interest" description="Disordered" evidence="7">
    <location>
        <begin position="813"/>
        <end position="849"/>
    </location>
</feature>
<dbReference type="PANTHER" id="PTHR33217:SF8">
    <property type="entry name" value="MUTATOR FAMILY TRANSPOSASE"/>
    <property type="match status" value="1"/>
</dbReference>
<dbReference type="PANTHER" id="PTHR33217">
    <property type="entry name" value="TRANSPOSASE FOR INSERTION SEQUENCE ELEMENT IS1081"/>
    <property type="match status" value="1"/>
</dbReference>
<feature type="region of interest" description="Disordered" evidence="7">
    <location>
        <begin position="753"/>
        <end position="774"/>
    </location>
</feature>
<dbReference type="InterPro" id="IPR001207">
    <property type="entry name" value="Transposase_mutator"/>
</dbReference>
<proteinExistence type="inferred from homology"/>
<dbReference type="GO" id="GO:0006313">
    <property type="term" value="P:DNA transposition"/>
    <property type="evidence" value="ECO:0007669"/>
    <property type="project" value="InterPro"/>
</dbReference>
<gene>
    <name evidence="8" type="ORF">H9850_00125</name>
</gene>
<evidence type="ECO:0000256" key="3">
    <source>
        <dbReference type="ARBA" id="ARBA00022578"/>
    </source>
</evidence>
<reference evidence="8" key="2">
    <citation type="submission" date="2021-04" db="EMBL/GenBank/DDBJ databases">
        <authorList>
            <person name="Gilroy R."/>
        </authorList>
    </citation>
    <scope>NUCLEOTIDE SEQUENCE</scope>
    <source>
        <strain evidence="8">USASDec5-558</strain>
    </source>
</reference>
<feature type="compositionally biased region" description="Basic and acidic residues" evidence="7">
    <location>
        <begin position="13"/>
        <end position="26"/>
    </location>
</feature>
<feature type="compositionally biased region" description="Low complexity" evidence="7">
    <location>
        <begin position="40"/>
        <end position="51"/>
    </location>
</feature>
<keyword evidence="4" id="KW-0238">DNA-binding</keyword>
<evidence type="ECO:0000313" key="8">
    <source>
        <dbReference type="EMBL" id="HIX55868.1"/>
    </source>
</evidence>
<evidence type="ECO:0000256" key="5">
    <source>
        <dbReference type="ARBA" id="ARBA00023172"/>
    </source>
</evidence>
<reference evidence="8" key="1">
    <citation type="journal article" date="2021" name="PeerJ">
        <title>Extensive microbial diversity within the chicken gut microbiome revealed by metagenomics and culture.</title>
        <authorList>
            <person name="Gilroy R."/>
            <person name="Ravi A."/>
            <person name="Getino M."/>
            <person name="Pursley I."/>
            <person name="Horton D.L."/>
            <person name="Alikhan N.F."/>
            <person name="Baker D."/>
            <person name="Gharbi K."/>
            <person name="Hall N."/>
            <person name="Watson M."/>
            <person name="Adriaenssens E.M."/>
            <person name="Foster-Nyarko E."/>
            <person name="Jarju S."/>
            <person name="Secka A."/>
            <person name="Antonio M."/>
            <person name="Oren A."/>
            <person name="Chaudhuri R.R."/>
            <person name="La Ragione R."/>
            <person name="Hildebrand F."/>
            <person name="Pallen M.J."/>
        </authorList>
    </citation>
    <scope>NUCLEOTIDE SEQUENCE</scope>
    <source>
        <strain evidence="8">USASDec5-558</strain>
    </source>
</reference>
<comment type="function">
    <text evidence="1">Required for the transposition of the insertion element.</text>
</comment>
<feature type="compositionally biased region" description="Low complexity" evidence="7">
    <location>
        <begin position="994"/>
        <end position="1022"/>
    </location>
</feature>
<dbReference type="GO" id="GO:0004803">
    <property type="term" value="F:transposase activity"/>
    <property type="evidence" value="ECO:0007669"/>
    <property type="project" value="InterPro"/>
</dbReference>
<evidence type="ECO:0000313" key="9">
    <source>
        <dbReference type="Proteomes" id="UP000886829"/>
    </source>
</evidence>
<feature type="compositionally biased region" description="Low complexity" evidence="7">
    <location>
        <begin position="69"/>
        <end position="90"/>
    </location>
</feature>
<evidence type="ECO:0000256" key="2">
    <source>
        <dbReference type="ARBA" id="ARBA00010961"/>
    </source>
</evidence>
<feature type="region of interest" description="Disordered" evidence="7">
    <location>
        <begin position="1453"/>
        <end position="1487"/>
    </location>
</feature>
<organism evidence="8 9">
    <name type="scientific">Candidatus Anaerobiospirillum pullistercoris</name>
    <dbReference type="NCBI Taxonomy" id="2838452"/>
    <lineage>
        <taxon>Bacteria</taxon>
        <taxon>Pseudomonadati</taxon>
        <taxon>Pseudomonadota</taxon>
        <taxon>Gammaproteobacteria</taxon>
        <taxon>Aeromonadales</taxon>
        <taxon>Succinivibrionaceae</taxon>
        <taxon>Anaerobiospirillum</taxon>
    </lineage>
</organism>
<dbReference type="Pfam" id="PF00872">
    <property type="entry name" value="Transposase_mut"/>
    <property type="match status" value="1"/>
</dbReference>
<evidence type="ECO:0000256" key="6">
    <source>
        <dbReference type="SAM" id="Coils"/>
    </source>
</evidence>
<evidence type="ECO:0000256" key="1">
    <source>
        <dbReference type="ARBA" id="ARBA00002190"/>
    </source>
</evidence>
<feature type="region of interest" description="Disordered" evidence="7">
    <location>
        <begin position="994"/>
        <end position="1037"/>
    </location>
</feature>
<feature type="coiled-coil region" evidence="6">
    <location>
        <begin position="672"/>
        <end position="708"/>
    </location>
</feature>
<keyword evidence="5" id="KW-0233">DNA recombination</keyword>
<dbReference type="Proteomes" id="UP000886829">
    <property type="component" value="Unassembled WGS sequence"/>
</dbReference>
<evidence type="ECO:0000256" key="4">
    <source>
        <dbReference type="ARBA" id="ARBA00023125"/>
    </source>
</evidence>
<feature type="compositionally biased region" description="Low complexity" evidence="7">
    <location>
        <begin position="830"/>
        <end position="847"/>
    </location>
</feature>
<dbReference type="EMBL" id="DXEV01000003">
    <property type="protein sequence ID" value="HIX55868.1"/>
    <property type="molecule type" value="Genomic_DNA"/>
</dbReference>
<feature type="region of interest" description="Disordered" evidence="7">
    <location>
        <begin position="1292"/>
        <end position="1329"/>
    </location>
</feature>
<evidence type="ECO:0000256" key="7">
    <source>
        <dbReference type="SAM" id="MobiDB-lite"/>
    </source>
</evidence>
<accession>A0A9D2AZQ7</accession>
<protein>
    <submittedName>
        <fullName evidence="8">Transposase</fullName>
    </submittedName>
</protein>
<comment type="caution">
    <text evidence="8">The sequence shown here is derived from an EMBL/GenBank/DDBJ whole genome shotgun (WGS) entry which is preliminary data.</text>
</comment>
<comment type="similarity">
    <text evidence="2">Belongs to the transposase mutator family.</text>
</comment>
<sequence>MSRRSRAAQKLAAQKEKEELARKKAAEASQTKHLSKYAAKKMAQMAAAQKYSDAVDDDNSSQLGDEQDSNTSSSATATSANAEQANAPASDGKLTPEQISAKVTSAVNKAIPNSSSGPRRRKIRSVRVRGGTVLRSSIETPAEQEARERKEAKIKAEEAKLPPKVREGRIKRRKHIEDIRNARMKALEEIEARGETYKQLGRDKDKIPDKITFNREVVMTCGIETKDRMPDLTDPLEREAALAPHNRRDSLLFAPIKRHNKPISGTDFMVKFLDQWEERMDKGGIFAPLFAQVKETRRSENGIAYIGLPAFLKFLEGTSKRLIIDQYAFEFNLYIKRREITDFIASMKAPALAWMAHRHPMDPFYAFVYLDTYPVRIKLGKKRVYVEQELFMIGVTLDGRKDLLGIVPDFTNGRLSVDFWERILEHFKLLGTREICFMVAGFKCRYLERAVKQIFPNTTLQFNLLEVLQFDSFRLPTELRKPFMEDATALCEAPSFEVAKAQLDLMRNKWEHHLPEGTSVLQGNIDQLQLYTYLSPEERKIFTTHKMIAGAASLLLGKKDPLDFFSDHAEMLNYFFYRYLLVAKLEWLEHQDYAIQNLTFSHIFAQLRHSEVSGGLLLNELLNQQHQDFMYRHFGRFGTGPVFNLNPNRRKISLSGQIEPFRNLQQVWGDELLDEENAAQQQLQQQAAAEAQAIRQRAQEQAQAQYEQEQRAAAASLAAAAQGAAATAAAIAQASNIEATAVAALGGANTDTPTSTTLSHGGVKGAIPGTSAAPKVETNDNASIAGLKLGDAALPAFILDDAKTLNLQTATQNALQPKLRSGNRAELTGAKASAAQAMSLQQSNSQQLTETERNQMVIDAAHDSEQQELCQNLRTSDCLSSSYATEQSTRPASWSKLGTKDSYLPEQQHAQGNYYLETPIDPDQFNTLQNKEPIVGLEKIDSTYGVQELPPESGAVMDKAVAAKATSPSTTAPTGTTAAMDSAGTNVADATDAVQQDQVQPADSQSSSEAELALTSELASETMPTSTNTSGYNQAPYKNDRATSYMQVQHQQDAENPYALNDATPAGLINRYGSYTMDMAGTVNEEQMSAFDEFEALSPKATAPSAYLMNNVSSNIQSANAVLGMLKPSIAQALRADRQQLKNNERQQILNCLGGNFNFTAMDNVIHQVTPIFRSAMQTKLNWYANHKKEEEAKAKAKAKAKARSRYLKRQEIKAAAAAEQAAHQPVRWDSFVPLQSINDLNVQGDSLNPQNGMQEISSLRESDDLNAQGLQVTLGSSNPFAMEQMGSGAISGTSLKANDSGDSNIHSTNNVNALSHPQSSNPRQSSGNLHQLLNETSVGTTLEVDFAQQQLKMQPVLGAGQEMLQFAAQAQSSIKVAPTLMTSLISNSDAHLNLHRAHMQLDVSTGEVSRPIRRRANSELNVDPSQANLSLAPDLLQMSTQHFNVQGTEQLLHKGHHESPHQEQGTANAGNAGNAANTGAPAESDNGEHLHIEKTTDFNGPVPAPELRSLFAETLATPAGVKTAALDGHIKLNSGSDSEHK</sequence>